<name>A0A9Q3KTY9_9BASI</name>
<gene>
    <name evidence="2" type="ORF">O181_126261</name>
</gene>
<evidence type="ECO:0000256" key="1">
    <source>
        <dbReference type="SAM" id="MobiDB-lite"/>
    </source>
</evidence>
<organism evidence="2 3">
    <name type="scientific">Austropuccinia psidii MF-1</name>
    <dbReference type="NCBI Taxonomy" id="1389203"/>
    <lineage>
        <taxon>Eukaryota</taxon>
        <taxon>Fungi</taxon>
        <taxon>Dikarya</taxon>
        <taxon>Basidiomycota</taxon>
        <taxon>Pucciniomycotina</taxon>
        <taxon>Pucciniomycetes</taxon>
        <taxon>Pucciniales</taxon>
        <taxon>Sphaerophragmiaceae</taxon>
        <taxon>Austropuccinia</taxon>
    </lineage>
</organism>
<dbReference type="AlphaFoldDB" id="A0A9Q3KTY9"/>
<dbReference type="EMBL" id="AVOT02124215">
    <property type="protein sequence ID" value="MBW0586546.1"/>
    <property type="molecule type" value="Genomic_DNA"/>
</dbReference>
<feature type="compositionally biased region" description="Basic and acidic residues" evidence="1">
    <location>
        <begin position="51"/>
        <end position="69"/>
    </location>
</feature>
<accession>A0A9Q3KTY9</accession>
<protein>
    <submittedName>
        <fullName evidence="2">Uncharacterized protein</fullName>
    </submittedName>
</protein>
<dbReference type="Proteomes" id="UP000765509">
    <property type="component" value="Unassembled WGS sequence"/>
</dbReference>
<proteinExistence type="predicted"/>
<keyword evidence="3" id="KW-1185">Reference proteome</keyword>
<evidence type="ECO:0000313" key="3">
    <source>
        <dbReference type="Proteomes" id="UP000765509"/>
    </source>
</evidence>
<reference evidence="2" key="1">
    <citation type="submission" date="2021-03" db="EMBL/GenBank/DDBJ databases">
        <title>Draft genome sequence of rust myrtle Austropuccinia psidii MF-1, a brazilian biotype.</title>
        <authorList>
            <person name="Quecine M.C."/>
            <person name="Pachon D.M.R."/>
            <person name="Bonatelli M.L."/>
            <person name="Correr F.H."/>
            <person name="Franceschini L.M."/>
            <person name="Leite T.F."/>
            <person name="Margarido G.R.A."/>
            <person name="Almeida C.A."/>
            <person name="Ferrarezi J.A."/>
            <person name="Labate C.A."/>
        </authorList>
    </citation>
    <scope>NUCLEOTIDE SEQUENCE</scope>
    <source>
        <strain evidence="2">MF-1</strain>
    </source>
</reference>
<evidence type="ECO:0000313" key="2">
    <source>
        <dbReference type="EMBL" id="MBW0586546.1"/>
    </source>
</evidence>
<comment type="caution">
    <text evidence="2">The sequence shown here is derived from an EMBL/GenBank/DDBJ whole genome shotgun (WGS) entry which is preliminary data.</text>
</comment>
<sequence length="78" mass="8273">MAIFGLLESSGPYTVVYGPWAVGRVQGDHKLAQSPRHPPLWPGPIDGVQGHQDHGLPKDAGEAHSDECSPKGALNLHS</sequence>
<feature type="region of interest" description="Disordered" evidence="1">
    <location>
        <begin position="28"/>
        <end position="78"/>
    </location>
</feature>